<protein>
    <submittedName>
        <fullName evidence="1">Uncharacterized protein</fullName>
    </submittedName>
</protein>
<name>A0A8H6HUT8_9AGAR</name>
<organism evidence="1 2">
    <name type="scientific">Ephemerocybe angulata</name>
    <dbReference type="NCBI Taxonomy" id="980116"/>
    <lineage>
        <taxon>Eukaryota</taxon>
        <taxon>Fungi</taxon>
        <taxon>Dikarya</taxon>
        <taxon>Basidiomycota</taxon>
        <taxon>Agaricomycotina</taxon>
        <taxon>Agaricomycetes</taxon>
        <taxon>Agaricomycetidae</taxon>
        <taxon>Agaricales</taxon>
        <taxon>Agaricineae</taxon>
        <taxon>Psathyrellaceae</taxon>
        <taxon>Ephemerocybe</taxon>
    </lineage>
</organism>
<proteinExistence type="predicted"/>
<comment type="caution">
    <text evidence="1">The sequence shown here is derived from an EMBL/GenBank/DDBJ whole genome shotgun (WGS) entry which is preliminary data.</text>
</comment>
<sequence length="240" mass="26625">MECSVDHDTFLRQLAALFEASKERARSGPRAVVLCLHRRVLLPSPSPGPRAASPGALIGPRYPSLPLVPSIIRFSHPQAPVHRAIAPRLHLPQLFTTRIQRLGYAQRPSAIPFERPGECRLRMLDADLWTTTGVQSDNDSFPPRSTTKRLLDKRGPSLVNLQTYGSFEGSAMQACEKLERPLLAAKDDGNRSRRNRASSRVVIRRRWPATGQPKHSMCLAFDTETRRESTTTATKGGDSG</sequence>
<keyword evidence="2" id="KW-1185">Reference proteome</keyword>
<evidence type="ECO:0000313" key="1">
    <source>
        <dbReference type="EMBL" id="KAF6753265.1"/>
    </source>
</evidence>
<dbReference type="EMBL" id="JACGCI010000040">
    <property type="protein sequence ID" value="KAF6753265.1"/>
    <property type="molecule type" value="Genomic_DNA"/>
</dbReference>
<gene>
    <name evidence="1" type="ORF">DFP72DRAFT_1069640</name>
</gene>
<evidence type="ECO:0000313" key="2">
    <source>
        <dbReference type="Proteomes" id="UP000521943"/>
    </source>
</evidence>
<reference evidence="1 2" key="1">
    <citation type="submission" date="2020-07" db="EMBL/GenBank/DDBJ databases">
        <title>Comparative genomics of pyrophilous fungi reveals a link between fire events and developmental genes.</title>
        <authorList>
            <consortium name="DOE Joint Genome Institute"/>
            <person name="Steindorff A.S."/>
            <person name="Carver A."/>
            <person name="Calhoun S."/>
            <person name="Stillman K."/>
            <person name="Liu H."/>
            <person name="Lipzen A."/>
            <person name="Pangilinan J."/>
            <person name="Labutti K."/>
            <person name="Bruns T.D."/>
            <person name="Grigoriev I.V."/>
        </authorList>
    </citation>
    <scope>NUCLEOTIDE SEQUENCE [LARGE SCALE GENOMIC DNA]</scope>
    <source>
        <strain evidence="1 2">CBS 144469</strain>
    </source>
</reference>
<accession>A0A8H6HUT8</accession>
<dbReference type="AlphaFoldDB" id="A0A8H6HUT8"/>
<dbReference type="Proteomes" id="UP000521943">
    <property type="component" value="Unassembled WGS sequence"/>
</dbReference>